<accession>A0AAV4G0L6</accession>
<organism evidence="8 9">
    <name type="scientific">Elysia marginata</name>
    <dbReference type="NCBI Taxonomy" id="1093978"/>
    <lineage>
        <taxon>Eukaryota</taxon>
        <taxon>Metazoa</taxon>
        <taxon>Spiralia</taxon>
        <taxon>Lophotrochozoa</taxon>
        <taxon>Mollusca</taxon>
        <taxon>Gastropoda</taxon>
        <taxon>Heterobranchia</taxon>
        <taxon>Euthyneura</taxon>
        <taxon>Panpulmonata</taxon>
        <taxon>Sacoglossa</taxon>
        <taxon>Placobranchoidea</taxon>
        <taxon>Plakobranchidae</taxon>
        <taxon>Elysia</taxon>
    </lineage>
</organism>
<feature type="binding site" evidence="7">
    <location>
        <position position="121"/>
    </location>
    <ligand>
        <name>a divalent metal cation</name>
        <dbReference type="ChEBI" id="CHEBI:60240"/>
        <label>2</label>
    </ligand>
</feature>
<evidence type="ECO:0000256" key="3">
    <source>
        <dbReference type="ARBA" id="ARBA00022723"/>
    </source>
</evidence>
<evidence type="ECO:0000256" key="5">
    <source>
        <dbReference type="ARBA" id="ARBA00039767"/>
    </source>
</evidence>
<feature type="binding site" evidence="7">
    <location>
        <position position="84"/>
    </location>
    <ligand>
        <name>a divalent metal cation</name>
        <dbReference type="ChEBI" id="CHEBI:60240"/>
        <label>1</label>
    </ligand>
</feature>
<keyword evidence="2" id="KW-0540">Nuclease</keyword>
<dbReference type="GO" id="GO:0008296">
    <property type="term" value="F:3'-5'-DNA exonuclease activity"/>
    <property type="evidence" value="ECO:0007669"/>
    <property type="project" value="TreeGrafter"/>
</dbReference>
<keyword evidence="4" id="KW-0378">Hydrolase</keyword>
<dbReference type="InterPro" id="IPR050891">
    <property type="entry name" value="TatD-type_Hydrolase"/>
</dbReference>
<evidence type="ECO:0000256" key="6">
    <source>
        <dbReference type="ARBA" id="ARBA00045223"/>
    </source>
</evidence>
<feature type="binding site" evidence="7">
    <location>
        <position position="146"/>
    </location>
    <ligand>
        <name>a divalent metal cation</name>
        <dbReference type="ChEBI" id="CHEBI:60240"/>
        <label>2</label>
    </ligand>
</feature>
<evidence type="ECO:0000256" key="1">
    <source>
        <dbReference type="ARBA" id="ARBA00009275"/>
    </source>
</evidence>
<comment type="similarity">
    <text evidence="1">Belongs to the metallo-dependent hydrolases superfamily. TatD-type hydrolase family.</text>
</comment>
<comment type="function">
    <text evidence="6">Deoxyribonuclease which catalyzes (in vitro) the decatenation of kinetoplast DNA, which are circular DNA catenated to each other, producing linear DNA molecules. Plays an important role in chromosomal segregation and cell cycle progression during eye development probably via its DNA decatenation activity.</text>
</comment>
<dbReference type="EMBL" id="BMAT01011792">
    <property type="protein sequence ID" value="GFR79107.1"/>
    <property type="molecule type" value="Genomic_DNA"/>
</dbReference>
<evidence type="ECO:0000256" key="4">
    <source>
        <dbReference type="ARBA" id="ARBA00022801"/>
    </source>
</evidence>
<dbReference type="PANTHER" id="PTHR10060">
    <property type="entry name" value="TATD FAMILY DEOXYRIBONUCLEASE"/>
    <property type="match status" value="1"/>
</dbReference>
<reference evidence="8 9" key="1">
    <citation type="journal article" date="2021" name="Elife">
        <title>Chloroplast acquisition without the gene transfer in kleptoplastic sea slugs, Plakobranchus ocellatus.</title>
        <authorList>
            <person name="Maeda T."/>
            <person name="Takahashi S."/>
            <person name="Yoshida T."/>
            <person name="Shimamura S."/>
            <person name="Takaki Y."/>
            <person name="Nagai Y."/>
            <person name="Toyoda A."/>
            <person name="Suzuki Y."/>
            <person name="Arimoto A."/>
            <person name="Ishii H."/>
            <person name="Satoh N."/>
            <person name="Nishiyama T."/>
            <person name="Hasebe M."/>
            <person name="Maruyama T."/>
            <person name="Minagawa J."/>
            <person name="Obokata J."/>
            <person name="Shigenobu S."/>
        </authorList>
    </citation>
    <scope>NUCLEOTIDE SEQUENCE [LARGE SCALE GENOMIC DNA]</scope>
</reference>
<keyword evidence="8" id="KW-0269">Exonuclease</keyword>
<gene>
    <name evidence="8" type="ORF">ElyMa_005865500</name>
</gene>
<evidence type="ECO:0000256" key="7">
    <source>
        <dbReference type="PIRSR" id="PIRSR005902-1"/>
    </source>
</evidence>
<protein>
    <recommendedName>
        <fullName evidence="5">Deoxyribonuclease TATDN1</fullName>
    </recommendedName>
</protein>
<dbReference type="AlphaFoldDB" id="A0AAV4G0L6"/>
<dbReference type="CDD" id="cd01310">
    <property type="entry name" value="TatD_DNAse"/>
    <property type="match status" value="1"/>
</dbReference>
<comment type="caution">
    <text evidence="8">The sequence shown here is derived from an EMBL/GenBank/DDBJ whole genome shotgun (WGS) entry which is preliminary data.</text>
</comment>
<dbReference type="SUPFAM" id="SSF51556">
    <property type="entry name" value="Metallo-dependent hydrolases"/>
    <property type="match status" value="1"/>
</dbReference>
<sequence length="211" mass="23405">MGCEIPKVDCNLFVFQIIVTGGSLKDSQTALDVARTDDSLFCTVGCHPTRTLEFEADGEDPDCHLRKLVELATSNRDKVVAAGEMGLDFDRLQFSPKESQLTYFEKQLDFVSETKLPVFFHCRAAHQDFCDIVRRHRDSIAGGVVHSFTGSREEAAAVLDLGFYIGINGCSLKTQENIDVMCSIPSESLMIETGQERAYSGIFPLDPKILQ</sequence>
<dbReference type="PANTHER" id="PTHR10060:SF15">
    <property type="entry name" value="DEOXYRIBONUCLEASE TATDN1"/>
    <property type="match status" value="1"/>
</dbReference>
<dbReference type="GO" id="GO:0005829">
    <property type="term" value="C:cytosol"/>
    <property type="evidence" value="ECO:0007669"/>
    <property type="project" value="TreeGrafter"/>
</dbReference>
<keyword evidence="3 7" id="KW-0479">Metal-binding</keyword>
<evidence type="ECO:0000313" key="9">
    <source>
        <dbReference type="Proteomes" id="UP000762676"/>
    </source>
</evidence>
<dbReference type="InterPro" id="IPR032466">
    <property type="entry name" value="Metal_Hydrolase"/>
</dbReference>
<name>A0AAV4G0L6_9GAST</name>
<dbReference type="InterPro" id="IPR001130">
    <property type="entry name" value="TatD-like"/>
</dbReference>
<evidence type="ECO:0000256" key="2">
    <source>
        <dbReference type="ARBA" id="ARBA00022722"/>
    </source>
</evidence>
<dbReference type="Pfam" id="PF01026">
    <property type="entry name" value="TatD_DNase"/>
    <property type="match status" value="1"/>
</dbReference>
<dbReference type="Proteomes" id="UP000762676">
    <property type="component" value="Unassembled WGS sequence"/>
</dbReference>
<dbReference type="Gene3D" id="3.20.20.140">
    <property type="entry name" value="Metal-dependent hydrolases"/>
    <property type="match status" value="1"/>
</dbReference>
<proteinExistence type="inferred from homology"/>
<dbReference type="PIRSF" id="PIRSF005902">
    <property type="entry name" value="DNase_TatD"/>
    <property type="match status" value="1"/>
</dbReference>
<dbReference type="GO" id="GO:0046872">
    <property type="term" value="F:metal ion binding"/>
    <property type="evidence" value="ECO:0007669"/>
    <property type="project" value="UniProtKB-KW"/>
</dbReference>
<keyword evidence="9" id="KW-1185">Reference proteome</keyword>
<evidence type="ECO:0000313" key="8">
    <source>
        <dbReference type="EMBL" id="GFR79107.1"/>
    </source>
</evidence>